<feature type="transmembrane region" description="Helical" evidence="1">
    <location>
        <begin position="12"/>
        <end position="33"/>
    </location>
</feature>
<protein>
    <submittedName>
        <fullName evidence="2">Uncharacterized protein</fullName>
    </submittedName>
</protein>
<dbReference type="RefSeq" id="WP_062423079.1">
    <property type="nucleotide sequence ID" value="NZ_BBYA01000012.1"/>
</dbReference>
<dbReference type="Proteomes" id="UP000050430">
    <property type="component" value="Unassembled WGS sequence"/>
</dbReference>
<accession>A0A0P6WZV8</accession>
<evidence type="ECO:0000313" key="2">
    <source>
        <dbReference type="EMBL" id="KPL72409.1"/>
    </source>
</evidence>
<dbReference type="EMBL" id="LGCK01000008">
    <property type="protein sequence ID" value="KPL72409.1"/>
    <property type="molecule type" value="Genomic_DNA"/>
</dbReference>
<keyword evidence="1" id="KW-1133">Transmembrane helix</keyword>
<name>A0A0P6WZV8_9CHLR</name>
<keyword evidence="1" id="KW-0812">Transmembrane</keyword>
<organism evidence="2 3">
    <name type="scientific">Leptolinea tardivitalis</name>
    <dbReference type="NCBI Taxonomy" id="229920"/>
    <lineage>
        <taxon>Bacteria</taxon>
        <taxon>Bacillati</taxon>
        <taxon>Chloroflexota</taxon>
        <taxon>Anaerolineae</taxon>
        <taxon>Anaerolineales</taxon>
        <taxon>Anaerolineaceae</taxon>
        <taxon>Leptolinea</taxon>
    </lineage>
</organism>
<dbReference type="AlphaFoldDB" id="A0A0P6WZV8"/>
<sequence length="107" mass="10873">MSIFSVADIFMGMAVFLFIIGIFAIASGIFVLVAKVAGGDLRTIARQTTALAQKGLTEEISGLVGNATALIGAVNDLVKTTSGIGIFLIIVGIVAIGCAMGILTLVD</sequence>
<proteinExistence type="predicted"/>
<dbReference type="OrthoDB" id="164319at2"/>
<comment type="caution">
    <text evidence="2">The sequence shown here is derived from an EMBL/GenBank/DDBJ whole genome shotgun (WGS) entry which is preliminary data.</text>
</comment>
<feature type="transmembrane region" description="Helical" evidence="1">
    <location>
        <begin position="84"/>
        <end position="106"/>
    </location>
</feature>
<evidence type="ECO:0000313" key="3">
    <source>
        <dbReference type="Proteomes" id="UP000050430"/>
    </source>
</evidence>
<keyword evidence="3" id="KW-1185">Reference proteome</keyword>
<evidence type="ECO:0000256" key="1">
    <source>
        <dbReference type="SAM" id="Phobius"/>
    </source>
</evidence>
<dbReference type="STRING" id="229920.ADM99_08280"/>
<keyword evidence="1" id="KW-0472">Membrane</keyword>
<gene>
    <name evidence="2" type="ORF">ADM99_08280</name>
</gene>
<reference evidence="2 3" key="1">
    <citation type="submission" date="2015-07" db="EMBL/GenBank/DDBJ databases">
        <title>Genome sequence of Leptolinea tardivitalis DSM 16556.</title>
        <authorList>
            <person name="Hemp J."/>
            <person name="Ward L.M."/>
            <person name="Pace L.A."/>
            <person name="Fischer W.W."/>
        </authorList>
    </citation>
    <scope>NUCLEOTIDE SEQUENCE [LARGE SCALE GENOMIC DNA]</scope>
    <source>
        <strain evidence="2 3">YMTK-2</strain>
    </source>
</reference>